<name>A0AA39HCE1_9BILA</name>
<organism evidence="1 2">
    <name type="scientific">Steinernema hermaphroditum</name>
    <dbReference type="NCBI Taxonomy" id="289476"/>
    <lineage>
        <taxon>Eukaryota</taxon>
        <taxon>Metazoa</taxon>
        <taxon>Ecdysozoa</taxon>
        <taxon>Nematoda</taxon>
        <taxon>Chromadorea</taxon>
        <taxon>Rhabditida</taxon>
        <taxon>Tylenchina</taxon>
        <taxon>Panagrolaimomorpha</taxon>
        <taxon>Strongyloidoidea</taxon>
        <taxon>Steinernematidae</taxon>
        <taxon>Steinernema</taxon>
    </lineage>
</organism>
<dbReference type="Proteomes" id="UP001175271">
    <property type="component" value="Unassembled WGS sequence"/>
</dbReference>
<reference evidence="1" key="1">
    <citation type="submission" date="2023-06" db="EMBL/GenBank/DDBJ databases">
        <title>Genomic analysis of the entomopathogenic nematode Steinernema hermaphroditum.</title>
        <authorList>
            <person name="Schwarz E.M."/>
            <person name="Heppert J.K."/>
            <person name="Baniya A."/>
            <person name="Schwartz H.T."/>
            <person name="Tan C.-H."/>
            <person name="Antoshechkin I."/>
            <person name="Sternberg P.W."/>
            <person name="Goodrich-Blair H."/>
            <person name="Dillman A.R."/>
        </authorList>
    </citation>
    <scope>NUCLEOTIDE SEQUENCE</scope>
    <source>
        <strain evidence="1">PS9179</strain>
        <tissue evidence="1">Whole animal</tissue>
    </source>
</reference>
<accession>A0AA39HCE1</accession>
<sequence>MIRRSEPLKDERLVDTCALCSDCSSLRSSPPPQRRCDRARMSDFVAHKSGLKFSRVIECHPVNGNGDSQIDWKGSVTLDGSGLEVESVCCQLKSRLTPAEAKGVLGVSSRCTVTKGDKRKLKLKIYDRKAFDTQFFLFINKKPVQLPLRIVQLDSGAEDTEITMLEAVETQISDDDLKNVVGSSVEDIKDALMKDNKIDNTAETVELKPEMEVTVETVEISTNIETRNAVVRVKPTGIYRILASCLAVAAFAFIANSQTGWINAIRVDLFPLLKSFIIDRTLARLFT</sequence>
<dbReference type="AlphaFoldDB" id="A0AA39HCE1"/>
<proteinExistence type="predicted"/>
<comment type="caution">
    <text evidence="1">The sequence shown here is derived from an EMBL/GenBank/DDBJ whole genome shotgun (WGS) entry which is preliminary data.</text>
</comment>
<keyword evidence="2" id="KW-1185">Reference proteome</keyword>
<evidence type="ECO:0000313" key="2">
    <source>
        <dbReference type="Proteomes" id="UP001175271"/>
    </source>
</evidence>
<gene>
    <name evidence="1" type="ORF">QR680_016459</name>
</gene>
<dbReference type="EMBL" id="JAUCMV010000004">
    <property type="protein sequence ID" value="KAK0402656.1"/>
    <property type="molecule type" value="Genomic_DNA"/>
</dbReference>
<evidence type="ECO:0000313" key="1">
    <source>
        <dbReference type="EMBL" id="KAK0402656.1"/>
    </source>
</evidence>
<protein>
    <submittedName>
        <fullName evidence="1">Uncharacterized protein</fullName>
    </submittedName>
</protein>